<evidence type="ECO:0000313" key="3">
    <source>
        <dbReference type="Proteomes" id="UP000539075"/>
    </source>
</evidence>
<keyword evidence="3" id="KW-1185">Reference proteome</keyword>
<proteinExistence type="predicted"/>
<accession>A0A7W8FH85</accession>
<reference evidence="2 3" key="1">
    <citation type="submission" date="2020-08" db="EMBL/GenBank/DDBJ databases">
        <title>Genomic Encyclopedia of Type Strains, Phase IV (KMG-IV): sequencing the most valuable type-strain genomes for metagenomic binning, comparative biology and taxonomic classification.</title>
        <authorList>
            <person name="Goeker M."/>
        </authorList>
    </citation>
    <scope>NUCLEOTIDE SEQUENCE [LARGE SCALE GENOMIC DNA]</scope>
    <source>
        <strain evidence="2 3">DSM 11275</strain>
    </source>
</reference>
<feature type="region of interest" description="Disordered" evidence="1">
    <location>
        <begin position="151"/>
        <end position="183"/>
    </location>
</feature>
<sequence>MSLIPTSKKTSSVPVTACMNVVAASSAAPAPKTPLRETFALKAPASTVFLPQASEQIEQKTAQAVMPSGAVMVVSTSGKGVAGVVSIVLANGRSILVNSGNVRITGMPGGGFSVITPKATVIYDSGGNELSVIPGATPPADAAQGSVIFSTATPDDADPAPSISSTAAAFEPDSPAPAQETKILSSKKITFPASLFALP</sequence>
<protein>
    <submittedName>
        <fullName evidence="2">Glucose/arabinose dehydrogenase</fullName>
    </submittedName>
</protein>
<dbReference type="EMBL" id="JACHGO010000009">
    <property type="protein sequence ID" value="MBB5144590.1"/>
    <property type="molecule type" value="Genomic_DNA"/>
</dbReference>
<dbReference type="AlphaFoldDB" id="A0A7W8FH85"/>
<dbReference type="RefSeq" id="WP_183721880.1">
    <property type="nucleotide sequence ID" value="NZ_JACHGO010000009.1"/>
</dbReference>
<evidence type="ECO:0000256" key="1">
    <source>
        <dbReference type="SAM" id="MobiDB-lite"/>
    </source>
</evidence>
<gene>
    <name evidence="2" type="ORF">HNQ38_002706</name>
</gene>
<evidence type="ECO:0000313" key="2">
    <source>
        <dbReference type="EMBL" id="MBB5144590.1"/>
    </source>
</evidence>
<name>A0A7W8FH85_9BACT</name>
<dbReference type="Proteomes" id="UP000539075">
    <property type="component" value="Unassembled WGS sequence"/>
</dbReference>
<organism evidence="2 3">
    <name type="scientific">Desulfovibrio intestinalis</name>
    <dbReference type="NCBI Taxonomy" id="58621"/>
    <lineage>
        <taxon>Bacteria</taxon>
        <taxon>Pseudomonadati</taxon>
        <taxon>Thermodesulfobacteriota</taxon>
        <taxon>Desulfovibrionia</taxon>
        <taxon>Desulfovibrionales</taxon>
        <taxon>Desulfovibrionaceae</taxon>
        <taxon>Desulfovibrio</taxon>
    </lineage>
</organism>
<comment type="caution">
    <text evidence="2">The sequence shown here is derived from an EMBL/GenBank/DDBJ whole genome shotgun (WGS) entry which is preliminary data.</text>
</comment>